<dbReference type="EMBL" id="CAJOBC010007205">
    <property type="protein sequence ID" value="CAF3924718.1"/>
    <property type="molecule type" value="Genomic_DNA"/>
</dbReference>
<comment type="caution">
    <text evidence="3">The sequence shown here is derived from an EMBL/GenBank/DDBJ whole genome shotgun (WGS) entry which is preliminary data.</text>
</comment>
<protein>
    <recommendedName>
        <fullName evidence="1">DUF2383 domain-containing protein</fullName>
    </recommendedName>
</protein>
<evidence type="ECO:0000313" key="3">
    <source>
        <dbReference type="EMBL" id="CAF1161133.1"/>
    </source>
</evidence>
<dbReference type="InterPro" id="IPR016920">
    <property type="entry name" value="UCP029477"/>
</dbReference>
<dbReference type="EMBL" id="CAJNOQ010007205">
    <property type="protein sequence ID" value="CAF1161133.1"/>
    <property type="molecule type" value="Genomic_DNA"/>
</dbReference>
<evidence type="ECO:0000313" key="4">
    <source>
        <dbReference type="EMBL" id="CAF3766429.1"/>
    </source>
</evidence>
<evidence type="ECO:0000259" key="1">
    <source>
        <dbReference type="Pfam" id="PF09537"/>
    </source>
</evidence>
<sequence length="161" mass="18273">MSTQQCTSCSSTACTSATCTNENVKKCNEILEYLYDSRDGYQKSSEDVKDVTLKQLYLTIAQRRNQMVTDLHLLIKQSGVQPIESGSMTAAAHRTWIDFKTLVTGSDRQAVIAEIKRGESYLIEKYESFLKSTSLPETFQQLLKRQLKEIEEQVASVDQMK</sequence>
<dbReference type="Proteomes" id="UP000663829">
    <property type="component" value="Unassembled WGS sequence"/>
</dbReference>
<evidence type="ECO:0000313" key="2">
    <source>
        <dbReference type="EMBL" id="CAF0996717.1"/>
    </source>
</evidence>
<gene>
    <name evidence="3" type="ORF">GPM918_LOCUS21686</name>
    <name evidence="2" type="ORF">OVA965_LOCUS14352</name>
    <name evidence="5" type="ORF">SRO942_LOCUS21683</name>
    <name evidence="4" type="ORF">TMI583_LOCUS14355</name>
</gene>
<dbReference type="EMBL" id="CAJOBA010006214">
    <property type="protein sequence ID" value="CAF3766429.1"/>
    <property type="molecule type" value="Genomic_DNA"/>
</dbReference>
<dbReference type="InterPro" id="IPR011971">
    <property type="entry name" value="CHP02284"/>
</dbReference>
<accession>A0A814TKV5</accession>
<dbReference type="InterPro" id="IPR012347">
    <property type="entry name" value="Ferritin-like"/>
</dbReference>
<dbReference type="AlphaFoldDB" id="A0A814TKV5"/>
<feature type="domain" description="DUF2383" evidence="1">
    <location>
        <begin position="24"/>
        <end position="131"/>
    </location>
</feature>
<keyword evidence="6" id="KW-1185">Reference proteome</keyword>
<dbReference type="PIRSF" id="PIRSF029477">
    <property type="entry name" value="UCP029477"/>
    <property type="match status" value="1"/>
</dbReference>
<evidence type="ECO:0000313" key="5">
    <source>
        <dbReference type="EMBL" id="CAF3924718.1"/>
    </source>
</evidence>
<name>A0A814TKV5_9BILA</name>
<dbReference type="EMBL" id="CAJNOK010006207">
    <property type="protein sequence ID" value="CAF0996717.1"/>
    <property type="molecule type" value="Genomic_DNA"/>
</dbReference>
<dbReference type="InterPro" id="IPR019052">
    <property type="entry name" value="DUF2383"/>
</dbReference>
<dbReference type="Proteomes" id="UP000682733">
    <property type="component" value="Unassembled WGS sequence"/>
</dbReference>
<proteinExistence type="predicted"/>
<dbReference type="Gene3D" id="1.20.1260.10">
    <property type="match status" value="1"/>
</dbReference>
<reference evidence="3" key="1">
    <citation type="submission" date="2021-02" db="EMBL/GenBank/DDBJ databases">
        <authorList>
            <person name="Nowell W R."/>
        </authorList>
    </citation>
    <scope>NUCLEOTIDE SEQUENCE</scope>
</reference>
<dbReference type="NCBIfam" id="TIGR02284">
    <property type="entry name" value="PA2169 family four-helix-bundle protein"/>
    <property type="match status" value="1"/>
</dbReference>
<organism evidence="3 6">
    <name type="scientific">Didymodactylos carnosus</name>
    <dbReference type="NCBI Taxonomy" id="1234261"/>
    <lineage>
        <taxon>Eukaryota</taxon>
        <taxon>Metazoa</taxon>
        <taxon>Spiralia</taxon>
        <taxon>Gnathifera</taxon>
        <taxon>Rotifera</taxon>
        <taxon>Eurotatoria</taxon>
        <taxon>Bdelloidea</taxon>
        <taxon>Philodinida</taxon>
        <taxon>Philodinidae</taxon>
        <taxon>Didymodactylos</taxon>
    </lineage>
</organism>
<dbReference type="Proteomes" id="UP000681722">
    <property type="component" value="Unassembled WGS sequence"/>
</dbReference>
<dbReference type="Pfam" id="PF09537">
    <property type="entry name" value="DUF2383"/>
    <property type="match status" value="1"/>
</dbReference>
<dbReference type="Proteomes" id="UP000677228">
    <property type="component" value="Unassembled WGS sequence"/>
</dbReference>
<evidence type="ECO:0000313" key="6">
    <source>
        <dbReference type="Proteomes" id="UP000663829"/>
    </source>
</evidence>